<dbReference type="OrthoDB" id="2019504at2759"/>
<protein>
    <submittedName>
        <fullName evidence="6">Uncharacterized protein</fullName>
    </submittedName>
</protein>
<dbReference type="AlphaFoldDB" id="S8DU66"/>
<organism evidence="6 7">
    <name type="scientific">Genlisea aurea</name>
    <dbReference type="NCBI Taxonomy" id="192259"/>
    <lineage>
        <taxon>Eukaryota</taxon>
        <taxon>Viridiplantae</taxon>
        <taxon>Streptophyta</taxon>
        <taxon>Embryophyta</taxon>
        <taxon>Tracheophyta</taxon>
        <taxon>Spermatophyta</taxon>
        <taxon>Magnoliopsida</taxon>
        <taxon>eudicotyledons</taxon>
        <taxon>Gunneridae</taxon>
        <taxon>Pentapetalae</taxon>
        <taxon>asterids</taxon>
        <taxon>lamiids</taxon>
        <taxon>Lamiales</taxon>
        <taxon>Lentibulariaceae</taxon>
        <taxon>Genlisea</taxon>
    </lineage>
</organism>
<evidence type="ECO:0000256" key="4">
    <source>
        <dbReference type="ARBA" id="ARBA00023242"/>
    </source>
</evidence>
<comment type="similarity">
    <text evidence="2">Belongs to the RRP1 family.</text>
</comment>
<proteinExistence type="inferred from homology"/>
<keyword evidence="3" id="KW-0698">rRNA processing</keyword>
<dbReference type="PANTHER" id="PTHR13026">
    <property type="entry name" value="NNP-1 PROTEIN NOVEL NUCLEAR PROTEIN 1 NOP52"/>
    <property type="match status" value="1"/>
</dbReference>
<evidence type="ECO:0000313" key="7">
    <source>
        <dbReference type="Proteomes" id="UP000015453"/>
    </source>
</evidence>
<dbReference type="SUPFAM" id="SSF48371">
    <property type="entry name" value="ARM repeat"/>
    <property type="match status" value="1"/>
</dbReference>
<gene>
    <name evidence="6" type="ORF">M569_11388</name>
</gene>
<comment type="subcellular location">
    <subcellularLocation>
        <location evidence="1">Nucleus</location>
    </subcellularLocation>
</comment>
<dbReference type="GO" id="GO:0005634">
    <property type="term" value="C:nucleus"/>
    <property type="evidence" value="ECO:0007669"/>
    <property type="project" value="UniProtKB-SubCell"/>
</dbReference>
<evidence type="ECO:0000256" key="2">
    <source>
        <dbReference type="ARBA" id="ARBA00006374"/>
    </source>
</evidence>
<dbReference type="GO" id="GO:0030688">
    <property type="term" value="C:preribosome, small subunit precursor"/>
    <property type="evidence" value="ECO:0007669"/>
    <property type="project" value="InterPro"/>
</dbReference>
<evidence type="ECO:0000313" key="6">
    <source>
        <dbReference type="EMBL" id="EPS63397.1"/>
    </source>
</evidence>
<evidence type="ECO:0000256" key="3">
    <source>
        <dbReference type="ARBA" id="ARBA00022552"/>
    </source>
</evidence>
<evidence type="ECO:0000256" key="1">
    <source>
        <dbReference type="ARBA" id="ARBA00004123"/>
    </source>
</evidence>
<keyword evidence="4" id="KW-0539">Nucleus</keyword>
<comment type="caution">
    <text evidence="6">The sequence shown here is derived from an EMBL/GenBank/DDBJ whole genome shotgun (WGS) entry which is preliminary data.</text>
</comment>
<dbReference type="EMBL" id="AUSU01005517">
    <property type="protein sequence ID" value="EPS63397.1"/>
    <property type="molecule type" value="Genomic_DNA"/>
</dbReference>
<evidence type="ECO:0000256" key="5">
    <source>
        <dbReference type="SAM" id="MobiDB-lite"/>
    </source>
</evidence>
<sequence>MKKRPRERKPSHPSLESAAGPALIKYLASCNPRVRSQSLQLIQSWLAAQPQILAESDIRRLWKGLFYCLWHSDKTPNQVALINRLTSLFLSLRPPLSLEFFRGFLVTLRREWPGIDRLRLDKFYLLIRRFLRVLFEFLRSRDWDLEVVRGYINVLDENGFFADDKHRGNGVNYHVASVFLEEFKGIDFPVKKEVVDAILKPFFAVTSKSEDKILLGKVKSCLFDELVKLGKELLAQKSSGVSCEGNNNGGFLLGIVALKMGLSKNFYEIGSSVECIQGNRKLALGLYQDFQKLEKEFESSGIEIVIPEYASAADEVPQLIPLETHDSKSDLQDQKESEKSETNPRKDMNGGDVKKRKKKKRKTPSNAVESDEGATIALNSNVVISNLQKQFERVAEKETDSTMMIIDDDSYSSDTPLASMKQCKRKRRRTTEGTGRSDQGKDVDPHTAVDESDASEKQRTSGKKVRFSMKNNLVWKPQNPLPPENLRLPPSVAPRGSALKKGVPPGPIIEMVPLEKKFKQN</sequence>
<feature type="region of interest" description="Disordered" evidence="5">
    <location>
        <begin position="324"/>
        <end position="372"/>
    </location>
</feature>
<dbReference type="InterPro" id="IPR016024">
    <property type="entry name" value="ARM-type_fold"/>
</dbReference>
<dbReference type="Pfam" id="PF05997">
    <property type="entry name" value="Nop52"/>
    <property type="match status" value="1"/>
</dbReference>
<dbReference type="Proteomes" id="UP000015453">
    <property type="component" value="Unassembled WGS sequence"/>
</dbReference>
<dbReference type="PANTHER" id="PTHR13026:SF0">
    <property type="entry name" value="RIBOSOMAL RNA PROCESSING 1B"/>
    <property type="match status" value="1"/>
</dbReference>
<feature type="compositionally biased region" description="Basic residues" evidence="5">
    <location>
        <begin position="354"/>
        <end position="363"/>
    </location>
</feature>
<reference evidence="6 7" key="1">
    <citation type="journal article" date="2013" name="BMC Genomics">
        <title>The miniature genome of a carnivorous plant Genlisea aurea contains a low number of genes and short non-coding sequences.</title>
        <authorList>
            <person name="Leushkin E.V."/>
            <person name="Sutormin R.A."/>
            <person name="Nabieva E.R."/>
            <person name="Penin A.A."/>
            <person name="Kondrashov A.S."/>
            <person name="Logacheva M.D."/>
        </authorList>
    </citation>
    <scope>NUCLEOTIDE SEQUENCE [LARGE SCALE GENOMIC DNA]</scope>
</reference>
<name>S8DU66_9LAMI</name>
<accession>S8DU66</accession>
<dbReference type="InterPro" id="IPR010301">
    <property type="entry name" value="RRP1"/>
</dbReference>
<feature type="compositionally biased region" description="Basic and acidic residues" evidence="5">
    <location>
        <begin position="438"/>
        <end position="459"/>
    </location>
</feature>
<dbReference type="GO" id="GO:0006364">
    <property type="term" value="P:rRNA processing"/>
    <property type="evidence" value="ECO:0007669"/>
    <property type="project" value="UniProtKB-KW"/>
</dbReference>
<keyword evidence="7" id="KW-1185">Reference proteome</keyword>
<feature type="region of interest" description="Disordered" evidence="5">
    <location>
        <begin position="405"/>
        <end position="507"/>
    </location>
</feature>
<feature type="compositionally biased region" description="Basic and acidic residues" evidence="5">
    <location>
        <begin position="324"/>
        <end position="353"/>
    </location>
</feature>